<dbReference type="Proteomes" id="UP000326198">
    <property type="component" value="Unassembled WGS sequence"/>
</dbReference>
<dbReference type="AlphaFoldDB" id="A0A5N7ANG5"/>
<evidence type="ECO:0000256" key="1">
    <source>
        <dbReference type="SAM" id="Coils"/>
    </source>
</evidence>
<name>A0A5N7ANG5_9EURO</name>
<dbReference type="EMBL" id="ML736431">
    <property type="protein sequence ID" value="KAE8371385.1"/>
    <property type="molecule type" value="Genomic_DNA"/>
</dbReference>
<reference evidence="2 3" key="1">
    <citation type="submission" date="2019-04" db="EMBL/GenBank/DDBJ databases">
        <title>Friends and foes A comparative genomics studyof 23 Aspergillus species from section Flavi.</title>
        <authorList>
            <consortium name="DOE Joint Genome Institute"/>
            <person name="Kjaerbolling I."/>
            <person name="Vesth T."/>
            <person name="Frisvad J.C."/>
            <person name="Nybo J.L."/>
            <person name="Theobald S."/>
            <person name="Kildgaard S."/>
            <person name="Isbrandt T."/>
            <person name="Kuo A."/>
            <person name="Sato A."/>
            <person name="Lyhne E.K."/>
            <person name="Kogle M.E."/>
            <person name="Wiebenga A."/>
            <person name="Kun R.S."/>
            <person name="Lubbers R.J."/>
            <person name="Makela M.R."/>
            <person name="Barry K."/>
            <person name="Chovatia M."/>
            <person name="Clum A."/>
            <person name="Daum C."/>
            <person name="Haridas S."/>
            <person name="He G."/>
            <person name="LaButti K."/>
            <person name="Lipzen A."/>
            <person name="Mondo S."/>
            <person name="Riley R."/>
            <person name="Salamov A."/>
            <person name="Simmons B.A."/>
            <person name="Magnuson J.K."/>
            <person name="Henrissat B."/>
            <person name="Mortensen U.H."/>
            <person name="Larsen T.O."/>
            <person name="Devries R.P."/>
            <person name="Grigoriev I.V."/>
            <person name="Machida M."/>
            <person name="Baker S.E."/>
            <person name="Andersen M.R."/>
        </authorList>
    </citation>
    <scope>NUCLEOTIDE SEQUENCE [LARGE SCALE GENOMIC DNA]</scope>
    <source>
        <strain evidence="2 3">IBT 29228</strain>
    </source>
</reference>
<protein>
    <submittedName>
        <fullName evidence="2">Uncharacterized protein</fullName>
    </submittedName>
</protein>
<keyword evidence="1" id="KW-0175">Coiled coil</keyword>
<dbReference type="OrthoDB" id="4526473at2759"/>
<feature type="coiled-coil region" evidence="1">
    <location>
        <begin position="37"/>
        <end position="78"/>
    </location>
</feature>
<gene>
    <name evidence="2" type="ORF">BDV26DRAFT_298830</name>
</gene>
<accession>A0A5N7ANG5</accession>
<proteinExistence type="predicted"/>
<evidence type="ECO:0000313" key="2">
    <source>
        <dbReference type="EMBL" id="KAE8371385.1"/>
    </source>
</evidence>
<evidence type="ECO:0000313" key="3">
    <source>
        <dbReference type="Proteomes" id="UP000326198"/>
    </source>
</evidence>
<sequence length="217" mass="24797">MNVDTVQLYGPGLSFYLAHAKPSTGMDAPAGLPNISLRRYSAALKALHASNEQLEGKAKQLNNNIIQLKLDVMEIQHDIKAFHGELLATWQADILTRLIEVVYERSGWKLPGGITTSSHEGMDEAKVTLMYRTAVRKIKKETLRERFGLSVRYYLALQKYDEVVCFRSTNPVHSEYTFARWLMSPKENCARIGLFNFWGRLFPLCYGRTVQETSQMF</sequence>
<organism evidence="2 3">
    <name type="scientific">Aspergillus bertholletiae</name>
    <dbReference type="NCBI Taxonomy" id="1226010"/>
    <lineage>
        <taxon>Eukaryota</taxon>
        <taxon>Fungi</taxon>
        <taxon>Dikarya</taxon>
        <taxon>Ascomycota</taxon>
        <taxon>Pezizomycotina</taxon>
        <taxon>Eurotiomycetes</taxon>
        <taxon>Eurotiomycetidae</taxon>
        <taxon>Eurotiales</taxon>
        <taxon>Aspergillaceae</taxon>
        <taxon>Aspergillus</taxon>
        <taxon>Aspergillus subgen. Circumdati</taxon>
    </lineage>
</organism>
<keyword evidence="3" id="KW-1185">Reference proteome</keyword>